<dbReference type="GO" id="GO:0009236">
    <property type="term" value="P:cobalamin biosynthetic process"/>
    <property type="evidence" value="ECO:0007669"/>
    <property type="project" value="InterPro"/>
</dbReference>
<dbReference type="GO" id="GO:0016787">
    <property type="term" value="F:hydrolase activity"/>
    <property type="evidence" value="ECO:0007669"/>
    <property type="project" value="UniProtKB-KW"/>
</dbReference>
<proteinExistence type="predicted"/>
<dbReference type="AlphaFoldDB" id="A0A1I1Q4M3"/>
<evidence type="ECO:0000313" key="3">
    <source>
        <dbReference type="Proteomes" id="UP000198611"/>
    </source>
</evidence>
<dbReference type="RefSeq" id="WP_093427633.1">
    <property type="nucleotide sequence ID" value="NZ_FOMJ01000002.1"/>
</dbReference>
<dbReference type="PANTHER" id="PTHR37477">
    <property type="entry name" value="COBALT-PRECORRIN-5A HYDROLASE"/>
    <property type="match status" value="1"/>
</dbReference>
<keyword evidence="3" id="KW-1185">Reference proteome</keyword>
<sequence>MIALGVGFSSRCEARDLVELATGVWQALPADARRDGGRIATLAHKRDSGLLEAAARQMGLEPVYLEPPDLAPFQPGRTPSAAAEAAVGLASVAEAAALAAAGPDATLLTGRTTSGGATCAAARGGHDTAFNHREEP</sequence>
<accession>A0A1I1Q4M3</accession>
<dbReference type="PANTHER" id="PTHR37477:SF1">
    <property type="entry name" value="COBALT-PRECORRIN-5A HYDROLASE"/>
    <property type="match status" value="1"/>
</dbReference>
<organism evidence="2 3">
    <name type="scientific">Thiohalospira halophila DSM 15071</name>
    <dbReference type="NCBI Taxonomy" id="1123397"/>
    <lineage>
        <taxon>Bacteria</taxon>
        <taxon>Pseudomonadati</taxon>
        <taxon>Pseudomonadota</taxon>
        <taxon>Gammaproteobacteria</taxon>
        <taxon>Thiohalospirales</taxon>
        <taxon>Thiohalospiraceae</taxon>
        <taxon>Thiohalospira</taxon>
    </lineage>
</organism>
<dbReference type="SUPFAM" id="SSF159664">
    <property type="entry name" value="CobE/GbiG C-terminal domain-like"/>
    <property type="match status" value="1"/>
</dbReference>
<reference evidence="2 3" key="1">
    <citation type="submission" date="2016-10" db="EMBL/GenBank/DDBJ databases">
        <authorList>
            <person name="de Groot N.N."/>
        </authorList>
    </citation>
    <scope>NUCLEOTIDE SEQUENCE [LARGE SCALE GENOMIC DNA]</scope>
    <source>
        <strain evidence="2 3">HL3</strain>
    </source>
</reference>
<dbReference type="EMBL" id="FOMJ01000002">
    <property type="protein sequence ID" value="SFD16912.1"/>
    <property type="molecule type" value="Genomic_DNA"/>
</dbReference>
<evidence type="ECO:0000259" key="1">
    <source>
        <dbReference type="Pfam" id="PF01890"/>
    </source>
</evidence>
<protein>
    <submittedName>
        <fullName evidence="2">Cobalt-precorrin 5A hydrolase</fullName>
    </submittedName>
</protein>
<keyword evidence="2" id="KW-0378">Hydrolase</keyword>
<dbReference type="InterPro" id="IPR052553">
    <property type="entry name" value="CbiG_hydrolase"/>
</dbReference>
<feature type="domain" description="CobE/GbiG C-terminal" evidence="1">
    <location>
        <begin position="2"/>
        <end position="122"/>
    </location>
</feature>
<dbReference type="Pfam" id="PF01890">
    <property type="entry name" value="CbiG_C"/>
    <property type="match status" value="1"/>
</dbReference>
<dbReference type="InterPro" id="IPR036518">
    <property type="entry name" value="CobE/GbiG_C_sf"/>
</dbReference>
<dbReference type="OrthoDB" id="9963850at2"/>
<dbReference type="Gene3D" id="3.30.420.180">
    <property type="entry name" value="CobE/GbiG C-terminal domain"/>
    <property type="match status" value="1"/>
</dbReference>
<evidence type="ECO:0000313" key="2">
    <source>
        <dbReference type="EMBL" id="SFD16912.1"/>
    </source>
</evidence>
<name>A0A1I1Q4M3_9GAMM</name>
<dbReference type="InterPro" id="IPR002750">
    <property type="entry name" value="CobE/GbiG_C"/>
</dbReference>
<dbReference type="STRING" id="1123397.SAMN05660831_00979"/>
<gene>
    <name evidence="2" type="ORF">SAMN05660831_00979</name>
</gene>
<dbReference type="Proteomes" id="UP000198611">
    <property type="component" value="Unassembled WGS sequence"/>
</dbReference>